<protein>
    <submittedName>
        <fullName evidence="2">Integrase core domain-containing protein</fullName>
    </submittedName>
</protein>
<gene>
    <name evidence="2" type="ORF">SAMN02745191_2254</name>
</gene>
<name>A0A1T4Q153_9FIRM</name>
<dbReference type="GO" id="GO:0003676">
    <property type="term" value="F:nucleic acid binding"/>
    <property type="evidence" value="ECO:0007669"/>
    <property type="project" value="InterPro"/>
</dbReference>
<dbReference type="EMBL" id="FUWY01000008">
    <property type="protein sequence ID" value="SJZ97444.1"/>
    <property type="molecule type" value="Genomic_DNA"/>
</dbReference>
<dbReference type="STRING" id="118967.SAMN02745191_2254"/>
<dbReference type="OrthoDB" id="1012418at2"/>
<proteinExistence type="predicted"/>
<organism evidence="2 3">
    <name type="scientific">Anaerorhabdus furcosa</name>
    <dbReference type="NCBI Taxonomy" id="118967"/>
    <lineage>
        <taxon>Bacteria</taxon>
        <taxon>Bacillati</taxon>
        <taxon>Bacillota</taxon>
        <taxon>Erysipelotrichia</taxon>
        <taxon>Erysipelotrichales</taxon>
        <taxon>Erysipelotrichaceae</taxon>
        <taxon>Anaerorhabdus</taxon>
    </lineage>
</organism>
<reference evidence="3" key="1">
    <citation type="submission" date="2017-02" db="EMBL/GenBank/DDBJ databases">
        <authorList>
            <person name="Varghese N."/>
            <person name="Submissions S."/>
        </authorList>
    </citation>
    <scope>NUCLEOTIDE SEQUENCE [LARGE SCALE GENOMIC DNA]</scope>
    <source>
        <strain evidence="3">ATCC 25662</strain>
    </source>
</reference>
<dbReference type="Pfam" id="PF13333">
    <property type="entry name" value="rve_2"/>
    <property type="match status" value="1"/>
</dbReference>
<evidence type="ECO:0000313" key="2">
    <source>
        <dbReference type="EMBL" id="SJZ97444.1"/>
    </source>
</evidence>
<dbReference type="InterPro" id="IPR012337">
    <property type="entry name" value="RNaseH-like_sf"/>
</dbReference>
<dbReference type="AlphaFoldDB" id="A0A1T4Q153"/>
<evidence type="ECO:0000259" key="1">
    <source>
        <dbReference type="Pfam" id="PF13333"/>
    </source>
</evidence>
<dbReference type="GO" id="GO:0015074">
    <property type="term" value="P:DNA integration"/>
    <property type="evidence" value="ECO:0007669"/>
    <property type="project" value="InterPro"/>
</dbReference>
<dbReference type="InterPro" id="IPR050900">
    <property type="entry name" value="Transposase_IS3/IS150/IS904"/>
</dbReference>
<feature type="non-terminal residue" evidence="2">
    <location>
        <position position="1"/>
    </location>
</feature>
<dbReference type="PANTHER" id="PTHR46889">
    <property type="entry name" value="TRANSPOSASE INSF FOR INSERTION SEQUENCE IS3B-RELATED"/>
    <property type="match status" value="1"/>
</dbReference>
<accession>A0A1T4Q153</accession>
<dbReference type="InterPro" id="IPR001584">
    <property type="entry name" value="Integrase_cat-core"/>
</dbReference>
<dbReference type="Proteomes" id="UP000243297">
    <property type="component" value="Unassembled WGS sequence"/>
</dbReference>
<evidence type="ECO:0000313" key="3">
    <source>
        <dbReference type="Proteomes" id="UP000243297"/>
    </source>
</evidence>
<sequence length="96" mass="11583">LKENGIQQSMSRRGNCWDNAPQESFFAILKTEMDLKKYRTYEEMAFAITDYINYYNYDRPQKRLHKKTPYEVDQYLTDKTLVKYLPVIVPQSIIYL</sequence>
<keyword evidence="3" id="KW-1185">Reference proteome</keyword>
<feature type="domain" description="Integrase catalytic" evidence="1">
    <location>
        <begin position="23"/>
        <end position="71"/>
    </location>
</feature>
<dbReference type="Gene3D" id="3.30.420.10">
    <property type="entry name" value="Ribonuclease H-like superfamily/Ribonuclease H"/>
    <property type="match status" value="1"/>
</dbReference>
<dbReference type="RefSeq" id="WP_143254433.1">
    <property type="nucleotide sequence ID" value="NZ_FUWY01000008.1"/>
</dbReference>
<dbReference type="InterPro" id="IPR036397">
    <property type="entry name" value="RNaseH_sf"/>
</dbReference>
<dbReference type="SUPFAM" id="SSF53098">
    <property type="entry name" value="Ribonuclease H-like"/>
    <property type="match status" value="1"/>
</dbReference>
<dbReference type="PANTHER" id="PTHR46889:SF4">
    <property type="entry name" value="TRANSPOSASE INSO FOR INSERTION SEQUENCE ELEMENT IS911B-RELATED"/>
    <property type="match status" value="1"/>
</dbReference>